<evidence type="ECO:0000313" key="5">
    <source>
        <dbReference type="Proteomes" id="UP000266841"/>
    </source>
</evidence>
<dbReference type="EMBL" id="AGNL01002078">
    <property type="protein sequence ID" value="EJK76498.1"/>
    <property type="molecule type" value="Genomic_DNA"/>
</dbReference>
<gene>
    <name evidence="4" type="ORF">THAOC_01735</name>
</gene>
<dbReference type="AlphaFoldDB" id="K0TCM5"/>
<dbReference type="PROSITE" id="PS50966">
    <property type="entry name" value="ZF_SWIM"/>
    <property type="match status" value="1"/>
</dbReference>
<evidence type="ECO:0000256" key="1">
    <source>
        <dbReference type="PROSITE-ProRule" id="PRU00325"/>
    </source>
</evidence>
<keyword evidence="1" id="KW-0863">Zinc-finger</keyword>
<evidence type="ECO:0000313" key="4">
    <source>
        <dbReference type="EMBL" id="EJK76498.1"/>
    </source>
</evidence>
<protein>
    <recommendedName>
        <fullName evidence="3">SWIM-type domain-containing protein</fullName>
    </recommendedName>
</protein>
<feature type="non-terminal residue" evidence="4">
    <location>
        <position position="1"/>
    </location>
</feature>
<keyword evidence="1" id="KW-0862">Zinc</keyword>
<accession>K0TCM5</accession>
<keyword evidence="1" id="KW-0479">Metal-binding</keyword>
<sequence length="625" mass="70618">FVLFVAKDAAKKISLTAKIYADEEGENRSAVQYSCDFTHLPGDLQLGIVCVEDLDHKAWPTSYIISPTENSTWAEMVMRITVDLINLDQDASRDKALVDGAQALSNAARALECLSRNCLTHACRLPNGTKKNGKRGTKGSLCAYLSGKGGLQLKEAVKIVADTLKANFVSSKYKEDFTGFIDAIWERHGELIGKLEESKVEHVRRTYLNHNPLRLGGRAVGLPGQSGSNNAGEKKNHTIKEFQKTITRFVSTDESKNIVFAMAACALDLHLEDHLETSFVFRPQRLMNDYRFLRLLDQQARASSGQLMMDAQYMVCTDRIDRTNVLDTRAVIGDSTATFTAHIPTASHVLTEVAKMHKSQMRSQSSASFFQMSYDPIEFDGPLTVERCMTILHSYDLQRRKVLMGTLIASVMANCPGRKVGETLEHFIHRRLQRNPIVATTSRTVSRLKKKKGTVRTTKKPSKKELAARAKRDAEKYGAPGEDLPESAFKAEFSSVDENEDEFIQWTDEFSDGDILDFLQGQGLDVTNDQHLHGLLEASERVCLTRQLGDWIEVEVDGQRKRVTCNCEDYNFHYICFHQVTFELLQFCRLPDDKCSRSTENWRRIRDRVIEFVKKMYLDVAVKST</sequence>
<keyword evidence="5" id="KW-1185">Reference proteome</keyword>
<feature type="domain" description="SWIM-type" evidence="3">
    <location>
        <begin position="552"/>
        <end position="587"/>
    </location>
</feature>
<feature type="compositionally biased region" description="Basic and acidic residues" evidence="2">
    <location>
        <begin position="463"/>
        <end position="476"/>
    </location>
</feature>
<reference evidence="4 5" key="1">
    <citation type="journal article" date="2012" name="Genome Biol.">
        <title>Genome and low-iron response of an oceanic diatom adapted to chronic iron limitation.</title>
        <authorList>
            <person name="Lommer M."/>
            <person name="Specht M."/>
            <person name="Roy A.S."/>
            <person name="Kraemer L."/>
            <person name="Andreson R."/>
            <person name="Gutowska M.A."/>
            <person name="Wolf J."/>
            <person name="Bergner S.V."/>
            <person name="Schilhabel M.B."/>
            <person name="Klostermeier U.C."/>
            <person name="Beiko R.G."/>
            <person name="Rosenstiel P."/>
            <person name="Hippler M."/>
            <person name="Laroche J."/>
        </authorList>
    </citation>
    <scope>NUCLEOTIDE SEQUENCE [LARGE SCALE GENOMIC DNA]</scope>
    <source>
        <strain evidence="4 5">CCMP1005</strain>
    </source>
</reference>
<dbReference type="Proteomes" id="UP000266841">
    <property type="component" value="Unassembled WGS sequence"/>
</dbReference>
<evidence type="ECO:0000259" key="3">
    <source>
        <dbReference type="PROSITE" id="PS50966"/>
    </source>
</evidence>
<feature type="compositionally biased region" description="Basic residues" evidence="2">
    <location>
        <begin position="450"/>
        <end position="462"/>
    </location>
</feature>
<proteinExistence type="predicted"/>
<comment type="caution">
    <text evidence="4">The sequence shown here is derived from an EMBL/GenBank/DDBJ whole genome shotgun (WGS) entry which is preliminary data.</text>
</comment>
<organism evidence="4 5">
    <name type="scientific">Thalassiosira oceanica</name>
    <name type="common">Marine diatom</name>
    <dbReference type="NCBI Taxonomy" id="159749"/>
    <lineage>
        <taxon>Eukaryota</taxon>
        <taxon>Sar</taxon>
        <taxon>Stramenopiles</taxon>
        <taxon>Ochrophyta</taxon>
        <taxon>Bacillariophyta</taxon>
        <taxon>Coscinodiscophyceae</taxon>
        <taxon>Thalassiosirophycidae</taxon>
        <taxon>Thalassiosirales</taxon>
        <taxon>Thalassiosiraceae</taxon>
        <taxon>Thalassiosira</taxon>
    </lineage>
</organism>
<feature type="region of interest" description="Disordered" evidence="2">
    <location>
        <begin position="450"/>
        <end position="481"/>
    </location>
</feature>
<dbReference type="GO" id="GO:0008270">
    <property type="term" value="F:zinc ion binding"/>
    <property type="evidence" value="ECO:0007669"/>
    <property type="project" value="UniProtKB-KW"/>
</dbReference>
<dbReference type="InterPro" id="IPR007527">
    <property type="entry name" value="Znf_SWIM"/>
</dbReference>
<name>K0TCM5_THAOC</name>
<evidence type="ECO:0000256" key="2">
    <source>
        <dbReference type="SAM" id="MobiDB-lite"/>
    </source>
</evidence>